<dbReference type="RefSeq" id="WP_125645798.1">
    <property type="nucleotide sequence ID" value="NZ_BMRC01000025.1"/>
</dbReference>
<evidence type="ECO:0000313" key="1">
    <source>
        <dbReference type="EMBL" id="MFB9205434.1"/>
    </source>
</evidence>
<accession>A0ABV5ILL4</accession>
<proteinExistence type="predicted"/>
<protein>
    <submittedName>
        <fullName evidence="1">Uncharacterized protein</fullName>
    </submittedName>
</protein>
<keyword evidence="2" id="KW-1185">Reference proteome</keyword>
<comment type="caution">
    <text evidence="1">The sequence shown here is derived from an EMBL/GenBank/DDBJ whole genome shotgun (WGS) entry which is preliminary data.</text>
</comment>
<sequence>MTTVLLIVICLLAVVLFVQIGAQVELFQQVKQIRAYLDMEDKPTPVELGTLEGAPPSRFGLPAALDEAERAMVLFLSNKCETCHNLASALRGGAVPPSMWVVVVPVSGDGNEFIAEFGLYSERVILDEDESIVGSIGLDITPAALHVTEGKLTRAHTVPTVRQMYAAAPVPYKHNLAGKPSVRH</sequence>
<evidence type="ECO:0000313" key="2">
    <source>
        <dbReference type="Proteomes" id="UP001589647"/>
    </source>
</evidence>
<name>A0ABV5ILL4_9ACTN</name>
<dbReference type="Proteomes" id="UP001589647">
    <property type="component" value="Unassembled WGS sequence"/>
</dbReference>
<dbReference type="EMBL" id="JBHMEI010000029">
    <property type="protein sequence ID" value="MFB9205434.1"/>
    <property type="molecule type" value="Genomic_DNA"/>
</dbReference>
<organism evidence="1 2">
    <name type="scientific">Nonomuraea spiralis</name>
    <dbReference type="NCBI Taxonomy" id="46182"/>
    <lineage>
        <taxon>Bacteria</taxon>
        <taxon>Bacillati</taxon>
        <taxon>Actinomycetota</taxon>
        <taxon>Actinomycetes</taxon>
        <taxon>Streptosporangiales</taxon>
        <taxon>Streptosporangiaceae</taxon>
        <taxon>Nonomuraea</taxon>
    </lineage>
</organism>
<gene>
    <name evidence="1" type="ORF">ACFFV7_29865</name>
</gene>
<reference evidence="1 2" key="1">
    <citation type="submission" date="2024-09" db="EMBL/GenBank/DDBJ databases">
        <authorList>
            <person name="Sun Q."/>
            <person name="Mori K."/>
        </authorList>
    </citation>
    <scope>NUCLEOTIDE SEQUENCE [LARGE SCALE GENOMIC DNA]</scope>
    <source>
        <strain evidence="1 2">CCM 3426</strain>
    </source>
</reference>